<dbReference type="Pfam" id="PF04488">
    <property type="entry name" value="Gly_transf_sug"/>
    <property type="match status" value="1"/>
</dbReference>
<evidence type="ECO:0000313" key="7">
    <source>
        <dbReference type="EMBL" id="CAK9036610.1"/>
    </source>
</evidence>
<organism evidence="7 8">
    <name type="scientific">Durusdinium trenchii</name>
    <dbReference type="NCBI Taxonomy" id="1381693"/>
    <lineage>
        <taxon>Eukaryota</taxon>
        <taxon>Sar</taxon>
        <taxon>Alveolata</taxon>
        <taxon>Dinophyceae</taxon>
        <taxon>Suessiales</taxon>
        <taxon>Symbiodiniaceae</taxon>
        <taxon>Durusdinium</taxon>
    </lineage>
</organism>
<protein>
    <recommendedName>
        <fullName evidence="6">EF-hand domain-containing protein</fullName>
    </recommendedName>
</protein>
<dbReference type="PROSITE" id="PS50222">
    <property type="entry name" value="EF_HAND_2"/>
    <property type="match status" value="2"/>
</dbReference>
<feature type="domain" description="EF-hand" evidence="6">
    <location>
        <begin position="1004"/>
        <end position="1039"/>
    </location>
</feature>
<dbReference type="PROSITE" id="PS00018">
    <property type="entry name" value="EF_HAND_1"/>
    <property type="match status" value="1"/>
</dbReference>
<dbReference type="InterPro" id="IPR029044">
    <property type="entry name" value="Nucleotide-diphossugar_trans"/>
</dbReference>
<dbReference type="InterPro" id="IPR051706">
    <property type="entry name" value="Glycosyltransferase_domain"/>
</dbReference>
<keyword evidence="1" id="KW-0808">Transferase</keyword>
<dbReference type="EMBL" id="CAXAMN010011892">
    <property type="protein sequence ID" value="CAK9036610.1"/>
    <property type="molecule type" value="Genomic_DNA"/>
</dbReference>
<gene>
    <name evidence="7" type="ORF">CCMP2556_LOCUS20355</name>
</gene>
<dbReference type="Proteomes" id="UP001642484">
    <property type="component" value="Unassembled WGS sequence"/>
</dbReference>
<feature type="chain" id="PRO_5046811239" description="EF-hand domain-containing protein" evidence="5">
    <location>
        <begin position="20"/>
        <end position="1324"/>
    </location>
</feature>
<feature type="transmembrane region" description="Helical" evidence="4">
    <location>
        <begin position="1283"/>
        <end position="1312"/>
    </location>
</feature>
<keyword evidence="2" id="KW-0106">Calcium</keyword>
<dbReference type="InterPro" id="IPR018247">
    <property type="entry name" value="EF_Hand_1_Ca_BS"/>
</dbReference>
<accession>A0ABP0LBR3</accession>
<dbReference type="InterPro" id="IPR011992">
    <property type="entry name" value="EF-hand-dom_pair"/>
</dbReference>
<evidence type="ECO:0000313" key="8">
    <source>
        <dbReference type="Proteomes" id="UP001642484"/>
    </source>
</evidence>
<evidence type="ECO:0000256" key="4">
    <source>
        <dbReference type="SAM" id="Phobius"/>
    </source>
</evidence>
<keyword evidence="4" id="KW-0472">Membrane</keyword>
<keyword evidence="5" id="KW-0732">Signal</keyword>
<keyword evidence="8" id="KW-1185">Reference proteome</keyword>
<reference evidence="7 8" key="1">
    <citation type="submission" date="2024-02" db="EMBL/GenBank/DDBJ databases">
        <authorList>
            <person name="Chen Y."/>
            <person name="Shah S."/>
            <person name="Dougan E. K."/>
            <person name="Thang M."/>
            <person name="Chan C."/>
        </authorList>
    </citation>
    <scope>NUCLEOTIDE SEQUENCE [LARGE SCALE GENOMIC DNA]</scope>
</reference>
<feature type="signal peptide" evidence="5">
    <location>
        <begin position="1"/>
        <end position="19"/>
    </location>
</feature>
<dbReference type="SUPFAM" id="SSF47473">
    <property type="entry name" value="EF-hand"/>
    <property type="match status" value="2"/>
</dbReference>
<comment type="caution">
    <text evidence="7">The sequence shown here is derived from an EMBL/GenBank/DDBJ whole genome shotgun (WGS) entry which is preliminary data.</text>
</comment>
<dbReference type="Gene3D" id="3.90.550.20">
    <property type="match status" value="1"/>
</dbReference>
<feature type="coiled-coil region" evidence="3">
    <location>
        <begin position="83"/>
        <end position="131"/>
    </location>
</feature>
<dbReference type="InterPro" id="IPR002048">
    <property type="entry name" value="EF_hand_dom"/>
</dbReference>
<evidence type="ECO:0000256" key="2">
    <source>
        <dbReference type="ARBA" id="ARBA00022837"/>
    </source>
</evidence>
<dbReference type="PANTHER" id="PTHR32385:SF23">
    <property type="entry name" value="NUCLEOTIDE-DIPHOSPHO-SUGAR TRANSFERASE"/>
    <property type="match status" value="1"/>
</dbReference>
<feature type="domain" description="EF-hand" evidence="6">
    <location>
        <begin position="668"/>
        <end position="703"/>
    </location>
</feature>
<evidence type="ECO:0000259" key="6">
    <source>
        <dbReference type="PROSITE" id="PS50222"/>
    </source>
</evidence>
<keyword evidence="4" id="KW-1133">Transmembrane helix</keyword>
<dbReference type="PANTHER" id="PTHR32385">
    <property type="entry name" value="MANNOSYL PHOSPHORYLINOSITOL CERAMIDE SYNTHASE"/>
    <property type="match status" value="1"/>
</dbReference>
<keyword evidence="4" id="KW-0812">Transmembrane</keyword>
<keyword evidence="3" id="KW-0175">Coiled coil</keyword>
<evidence type="ECO:0000256" key="1">
    <source>
        <dbReference type="ARBA" id="ARBA00022679"/>
    </source>
</evidence>
<proteinExistence type="predicted"/>
<evidence type="ECO:0000256" key="3">
    <source>
        <dbReference type="SAM" id="Coils"/>
    </source>
</evidence>
<evidence type="ECO:0000256" key="5">
    <source>
        <dbReference type="SAM" id="SignalP"/>
    </source>
</evidence>
<sequence>MMTVLVHFVFSQLLSLVLGSSGGPADDVPCSMASISRRKSGKRQLLCLQWNSVLGFFLRLWNFVAVGISLGSLLVILRVWQQVQRLEEKLELLNGDVKIALSELEEVRREMAAFNEKIKITTKDVEEEEGEDQSTAVEPTAMSRALTVRTRPALLGRGVVDACFDVATTGLALECHSMSASHCQRGASAEAIRAMCPKSCNVSDCRGAASCRDLDFTTFQEEDGSMSSCSQLRPNCKDWASGERVRRICPLTCGVCPGAPLLMPSRSEEAYFTLLANRTRALEQELSRVSVCRDDSRTAKPWQIPKILHQTWKTDQIPVKYRSEISSWRRLHPHWRFEFWDDMRSAELMRDVFPQYAPAFEVMSGIKRADVARIAALYAYGGVYADIDVEATRCFDPLLQAAQNAHVAVLLGEENIVHTVLLEKRLSGHLVSNAVMASAPGHPFWRGVLSEIFQRSCGHDPVQCTGPRLVDRVSKQHLSCSSGCVARLPFDYFSPQLARWNVASMTKSCSELFGEPAKLLPNHRKALHFACTSLDAALRDDAALYTESTFAVHRVGNVAGAERSAMKRSTPLRDFGSASRVLHSRRTDFEELLTGRSRSSRTLDNRLDKVTHGKKRKGHPLHDFREKLLKKWPTIQDAFSAIDSYLSKVTKPMNLQEWATTLSNLGLASQADGRVIYELLDENKDGDLTLEEFHWGIETVAPVLCMETLRKRLLCLGFPSMTMALSAMHGPGQDLTMLPLSLERFAECLCRAWIIQPEEHKAIFEAIRNPNEPSNTVTLSELLCGLAGVSPPLVLEDLATALRPRGRLAALKDALGVSDEQEEVSAEHWRRTLGKLFHFNDVETSKLLPMMDVDGIDGISMEELQSVLVFAEPSMFVEGSRKKVQQGYRSIESALQNIINESDLRDDSKFGKEELELLLESVEGVEMWEMAPVVSFVSGSSGIGVSISGFLKGLRLFAPCCVLEALRMQLITKGMSAFKQVPNHRMPLDREAFAASLKQAEIKLSEEETLAIFDLLDVRSSDVVTISELVALLQCSRPKGRPWRAPTELKQQVAFNVHQDIAPIQSGLQELKQGIRVALKEAKEVELEAQGLRFTKIGRCFAALPFAHFLDLPGSLCFIATVLACACGLWNYSRNIYKYWAYEGQSSYSDLAASDRATSFLDAGKLAFRDDVIVDFEHATGYREGTELLCVAPLVSKAATQGTVEFWAAGRRCCEDGDFNCGDAKRGAKAGLVFLEDALFSDNGVELFRAAAKAAEAQHGLRGSDDALFVFLTASPSQVQHHYWSHGVMFMVCASLVYFPVCVLLGFALHCLPRSKMKLEMRRY</sequence>
<name>A0ABP0LBR3_9DINO</name>
<dbReference type="SUPFAM" id="SSF53448">
    <property type="entry name" value="Nucleotide-diphospho-sugar transferases"/>
    <property type="match status" value="1"/>
</dbReference>
<dbReference type="InterPro" id="IPR007577">
    <property type="entry name" value="GlycoTrfase_DXD_sugar-bd_CS"/>
</dbReference>